<dbReference type="eggNOG" id="ENOG502SWDM">
    <property type="taxonomic scope" value="Eukaryota"/>
</dbReference>
<dbReference type="InterPro" id="IPR038986">
    <property type="entry name" value="Clr2"/>
</dbReference>
<dbReference type="GO" id="GO:0030466">
    <property type="term" value="P:silent mating-type cassette heterochromatin formation"/>
    <property type="evidence" value="ECO:0007669"/>
    <property type="project" value="TreeGrafter"/>
</dbReference>
<dbReference type="Pfam" id="PF16761">
    <property type="entry name" value="Clr2_transil"/>
    <property type="match status" value="1"/>
</dbReference>
<dbReference type="AlphaFoldDB" id="D5G9P5"/>
<dbReference type="KEGG" id="tml:GSTUM_00005010001"/>
<dbReference type="PANTHER" id="PTHR38046:SF1">
    <property type="entry name" value="CRYPTIC LOCI REGULATOR 2"/>
    <property type="match status" value="1"/>
</dbReference>
<reference evidence="4 5" key="1">
    <citation type="journal article" date="2010" name="Nature">
        <title>Perigord black truffle genome uncovers evolutionary origins and mechanisms of symbiosis.</title>
        <authorList>
            <person name="Martin F."/>
            <person name="Kohler A."/>
            <person name="Murat C."/>
            <person name="Balestrini R."/>
            <person name="Coutinho P.M."/>
            <person name="Jaillon O."/>
            <person name="Montanini B."/>
            <person name="Morin E."/>
            <person name="Noel B."/>
            <person name="Percudani R."/>
            <person name="Porcel B."/>
            <person name="Rubini A."/>
            <person name="Amicucci A."/>
            <person name="Amselem J."/>
            <person name="Anthouard V."/>
            <person name="Arcioni S."/>
            <person name="Artiguenave F."/>
            <person name="Aury J.M."/>
            <person name="Ballario P."/>
            <person name="Bolchi A."/>
            <person name="Brenna A."/>
            <person name="Brun A."/>
            <person name="Buee M."/>
            <person name="Cantarel B."/>
            <person name="Chevalier G."/>
            <person name="Couloux A."/>
            <person name="Da Silva C."/>
            <person name="Denoeud F."/>
            <person name="Duplessis S."/>
            <person name="Ghignone S."/>
            <person name="Hilselberger B."/>
            <person name="Iotti M."/>
            <person name="Marcais B."/>
            <person name="Mello A."/>
            <person name="Miranda M."/>
            <person name="Pacioni G."/>
            <person name="Quesneville H."/>
            <person name="Riccioni C."/>
            <person name="Ruotolo R."/>
            <person name="Splivallo R."/>
            <person name="Stocchi V."/>
            <person name="Tisserant E."/>
            <person name="Viscomi A.R."/>
            <person name="Zambonelli A."/>
            <person name="Zampieri E."/>
            <person name="Henrissat B."/>
            <person name="Lebrun M.H."/>
            <person name="Paolocci F."/>
            <person name="Bonfante P."/>
            <person name="Ottonello S."/>
            <person name="Wincker P."/>
        </authorList>
    </citation>
    <scope>NUCLEOTIDE SEQUENCE [LARGE SCALE GENOMIC DNA]</scope>
    <source>
        <strain evidence="4 5">Mel28</strain>
    </source>
</reference>
<accession>D5G9P5</accession>
<feature type="domain" description="Cryptic loci regulator 2 C-terminal" evidence="2">
    <location>
        <begin position="380"/>
        <end position="461"/>
    </location>
</feature>
<dbReference type="GO" id="GO:0031934">
    <property type="term" value="C:mating-type region heterochromatin"/>
    <property type="evidence" value="ECO:0007669"/>
    <property type="project" value="TreeGrafter"/>
</dbReference>
<name>D5G9P5_TUBMM</name>
<dbReference type="EMBL" id="FN430064">
    <property type="protein sequence ID" value="CAZ81238.1"/>
    <property type="molecule type" value="Genomic_DNA"/>
</dbReference>
<dbReference type="GeneID" id="9185375"/>
<gene>
    <name evidence="4" type="ORF">GSTUM_00005010001</name>
</gene>
<proteinExistence type="predicted"/>
<evidence type="ECO:0000256" key="1">
    <source>
        <dbReference type="SAM" id="MobiDB-lite"/>
    </source>
</evidence>
<dbReference type="InParanoid" id="D5G9P5"/>
<dbReference type="GO" id="GO:0070824">
    <property type="term" value="C:SHREC complex"/>
    <property type="evidence" value="ECO:0007669"/>
    <property type="project" value="InterPro"/>
</dbReference>
<dbReference type="GO" id="GO:0033553">
    <property type="term" value="C:rDNA heterochromatin"/>
    <property type="evidence" value="ECO:0007669"/>
    <property type="project" value="TreeGrafter"/>
</dbReference>
<organism evidence="4 5">
    <name type="scientific">Tuber melanosporum (strain Mel28)</name>
    <name type="common">Perigord black truffle</name>
    <dbReference type="NCBI Taxonomy" id="656061"/>
    <lineage>
        <taxon>Eukaryota</taxon>
        <taxon>Fungi</taxon>
        <taxon>Dikarya</taxon>
        <taxon>Ascomycota</taxon>
        <taxon>Pezizomycotina</taxon>
        <taxon>Pezizomycetes</taxon>
        <taxon>Pezizales</taxon>
        <taxon>Tuberaceae</taxon>
        <taxon>Tuber</taxon>
    </lineage>
</organism>
<sequence>MPPQPGSVRSESPDDCRFLPCDYSDGKVLYPTNLEKKPRADGAYEYYSPVPTGSSKDVMWRTKCGNHVYQLFSKQENPQESLDYVFAEFPRNYKLFEHVKCSAKDGVLGKERSDTYLYGHPSGKRYRSPAEFFPHIAYLCRFSATKNPDTKGKFCQCCLCSTVGPKTGPATSTFKGSVQFYQKEVRRVKTVVCQEEKIAEQDCGGWVIRKGEIGWVWLPVNEERSYEGIDEKNLVDGQGGVWAAGIIVERPGYTPFLMPPNIITGTREQETDQDPMRTFVNVEKDIVPPWATDKDSYTIQLCAGKGKNGEVISDVKQWFVRPWLSRPECAINYEANESEHPSVVSGREVAGTFSVFDKIPDSIHSVIEKGETEKVRVASYNGIYLGAEKIWVDEPIRIKCFTEGSIVDGAEDMMVVKSIQTYTSPSKISPGKSTTRIVFGGPIFTAFPRKGTEPVQDEASLQLPPRMRRSCGGDWTIKWYIPDGSNERSKVNSQNPFSGGTTTPRRFREGTGRPDLLYGGDPNFENFSR</sequence>
<feature type="compositionally biased region" description="Polar residues" evidence="1">
    <location>
        <begin position="491"/>
        <end position="504"/>
    </location>
</feature>
<feature type="region of interest" description="Disordered" evidence="1">
    <location>
        <begin position="486"/>
        <end position="529"/>
    </location>
</feature>
<protein>
    <submittedName>
        <fullName evidence="4">(Perigord truffle) hypothetical protein</fullName>
    </submittedName>
</protein>
<dbReference type="STRING" id="656061.D5G9P5"/>
<dbReference type="InterPro" id="IPR031915">
    <property type="entry name" value="Clr2_N"/>
</dbReference>
<dbReference type="HOGENOM" id="CLU_636341_0_0_1"/>
<feature type="domain" description="Cryptic loci regulator 2 N-terminal" evidence="3">
    <location>
        <begin position="84"/>
        <end position="160"/>
    </location>
</feature>
<evidence type="ECO:0000313" key="4">
    <source>
        <dbReference type="EMBL" id="CAZ81238.1"/>
    </source>
</evidence>
<dbReference type="RefSeq" id="XP_002837047.1">
    <property type="nucleotide sequence ID" value="XM_002837001.1"/>
</dbReference>
<evidence type="ECO:0000259" key="2">
    <source>
        <dbReference type="Pfam" id="PF10383"/>
    </source>
</evidence>
<dbReference type="InterPro" id="IPR018839">
    <property type="entry name" value="Tscrpt-silencing_Clr2_C"/>
</dbReference>
<evidence type="ECO:0000313" key="5">
    <source>
        <dbReference type="Proteomes" id="UP000006911"/>
    </source>
</evidence>
<dbReference type="Pfam" id="PF10383">
    <property type="entry name" value="Clr2"/>
    <property type="match status" value="1"/>
</dbReference>
<dbReference type="PANTHER" id="PTHR38046">
    <property type="entry name" value="CRYPTIC LOCI REGULATOR 2"/>
    <property type="match status" value="1"/>
</dbReference>
<dbReference type="Proteomes" id="UP000006911">
    <property type="component" value="Unassembled WGS sequence"/>
</dbReference>
<evidence type="ECO:0000259" key="3">
    <source>
        <dbReference type="Pfam" id="PF16761"/>
    </source>
</evidence>
<keyword evidence="5" id="KW-1185">Reference proteome</keyword>